<dbReference type="OrthoDB" id="4535652at2"/>
<dbReference type="EMBL" id="FQTW01000005">
    <property type="protein sequence ID" value="SHE75458.1"/>
    <property type="molecule type" value="Genomic_DNA"/>
</dbReference>
<dbReference type="AlphaFoldDB" id="A0A1M4W2K1"/>
<evidence type="ECO:0000256" key="1">
    <source>
        <dbReference type="SAM" id="SignalP"/>
    </source>
</evidence>
<sequence>MKTIYTLLSILCCTLFLNAQQANTDFANQMNTIFQHLDKNRVPHGILTDFGLEYVDLNGYNGTLNNNNHTSRTTVHESFYTLISSRIRAVNTGFMQPIDFEKLWHSKRTQGLITVGGLYFKYAKFKDDARTHLVR</sequence>
<reference evidence="2 3" key="1">
    <citation type="submission" date="2016-11" db="EMBL/GenBank/DDBJ databases">
        <authorList>
            <person name="Jaros S."/>
            <person name="Januszkiewicz K."/>
            <person name="Wedrychowicz H."/>
        </authorList>
    </citation>
    <scope>NUCLEOTIDE SEQUENCE [LARGE SCALE GENOMIC DNA]</scope>
    <source>
        <strain evidence="2 3">DSM 25661</strain>
    </source>
</reference>
<feature type="chain" id="PRO_5013268296" evidence="1">
    <location>
        <begin position="22"/>
        <end position="135"/>
    </location>
</feature>
<keyword evidence="3" id="KW-1185">Reference proteome</keyword>
<evidence type="ECO:0000313" key="2">
    <source>
        <dbReference type="EMBL" id="SHE75458.1"/>
    </source>
</evidence>
<gene>
    <name evidence="2" type="ORF">SAMN05444278_10544</name>
</gene>
<dbReference type="RefSeq" id="WP_073192973.1">
    <property type="nucleotide sequence ID" value="NZ_FQTW01000005.1"/>
</dbReference>
<name>A0A1M4W2K1_9FLAO</name>
<proteinExistence type="predicted"/>
<organism evidence="2 3">
    <name type="scientific">Psychroflexus salarius</name>
    <dbReference type="NCBI Taxonomy" id="1155689"/>
    <lineage>
        <taxon>Bacteria</taxon>
        <taxon>Pseudomonadati</taxon>
        <taxon>Bacteroidota</taxon>
        <taxon>Flavobacteriia</taxon>
        <taxon>Flavobacteriales</taxon>
        <taxon>Flavobacteriaceae</taxon>
        <taxon>Psychroflexus</taxon>
    </lineage>
</organism>
<evidence type="ECO:0000313" key="3">
    <source>
        <dbReference type="Proteomes" id="UP000184462"/>
    </source>
</evidence>
<accession>A0A1M4W2K1</accession>
<dbReference type="Proteomes" id="UP000184462">
    <property type="component" value="Unassembled WGS sequence"/>
</dbReference>
<dbReference type="STRING" id="1155689.SAMN05444278_10544"/>
<keyword evidence="1" id="KW-0732">Signal</keyword>
<feature type="signal peptide" evidence="1">
    <location>
        <begin position="1"/>
        <end position="21"/>
    </location>
</feature>
<protein>
    <submittedName>
        <fullName evidence="2">Uncharacterized protein</fullName>
    </submittedName>
</protein>